<evidence type="ECO:0000313" key="2">
    <source>
        <dbReference type="EMBL" id="MBU3158504.1"/>
    </source>
</evidence>
<name>A0ABS6BQ26_9CLOT</name>
<comment type="caution">
    <text evidence="2">The sequence shown here is derived from an EMBL/GenBank/DDBJ whole genome shotgun (WGS) entry which is preliminary data.</text>
</comment>
<keyword evidence="1 2" id="KW-0378">Hydrolase</keyword>
<evidence type="ECO:0000256" key="1">
    <source>
        <dbReference type="HAMAP-Rule" id="MF_00527"/>
    </source>
</evidence>
<dbReference type="NCBIfam" id="NF002001">
    <property type="entry name" value="PRK00802.1-1"/>
    <property type="match status" value="1"/>
</dbReference>
<protein>
    <recommendedName>
        <fullName evidence="1">Putative 3-methyladenine DNA glycosylase</fullName>
        <ecNumber evidence="1">3.2.2.-</ecNumber>
    </recommendedName>
</protein>
<dbReference type="EC" id="3.2.2.-" evidence="1"/>
<dbReference type="RefSeq" id="WP_216145620.1">
    <property type="nucleotide sequence ID" value="NZ_JAHLDV010000002.1"/>
</dbReference>
<dbReference type="NCBIfam" id="TIGR00567">
    <property type="entry name" value="3mg"/>
    <property type="match status" value="1"/>
</dbReference>
<organism evidence="2 3">
    <name type="scientific">Clostridium frigoris</name>
    <dbReference type="NCBI Taxonomy" id="205327"/>
    <lineage>
        <taxon>Bacteria</taxon>
        <taxon>Bacillati</taxon>
        <taxon>Bacillota</taxon>
        <taxon>Clostridia</taxon>
        <taxon>Eubacteriales</taxon>
        <taxon>Clostridiaceae</taxon>
        <taxon>Clostridium</taxon>
    </lineage>
</organism>
<keyword evidence="3" id="KW-1185">Reference proteome</keyword>
<dbReference type="GO" id="GO:0016798">
    <property type="term" value="F:hydrolase activity, acting on glycosyl bonds"/>
    <property type="evidence" value="ECO:0007669"/>
    <property type="project" value="UniProtKB-KW"/>
</dbReference>
<comment type="similarity">
    <text evidence="1">Belongs to the DNA glycosylase MPG family.</text>
</comment>
<gene>
    <name evidence="2" type="ORF">KPL37_01800</name>
</gene>
<dbReference type="CDD" id="cd00540">
    <property type="entry name" value="AAG"/>
    <property type="match status" value="1"/>
</dbReference>
<keyword evidence="2" id="KW-0326">Glycosidase</keyword>
<dbReference type="PANTHER" id="PTHR10429">
    <property type="entry name" value="DNA-3-METHYLADENINE GLYCOSYLASE"/>
    <property type="match status" value="1"/>
</dbReference>
<keyword evidence="1" id="KW-0227">DNA damage</keyword>
<keyword evidence="1" id="KW-0234">DNA repair</keyword>
<dbReference type="EMBL" id="JAHLDV010000002">
    <property type="protein sequence ID" value="MBU3158504.1"/>
    <property type="molecule type" value="Genomic_DNA"/>
</dbReference>
<evidence type="ECO:0000313" key="3">
    <source>
        <dbReference type="Proteomes" id="UP000776252"/>
    </source>
</evidence>
<dbReference type="PANTHER" id="PTHR10429:SF0">
    <property type="entry name" value="DNA-3-METHYLADENINE GLYCOSYLASE"/>
    <property type="match status" value="1"/>
</dbReference>
<reference evidence="2 3" key="1">
    <citation type="submission" date="2021-06" db="EMBL/GenBank/DDBJ databases">
        <title>Clostridia strains as spoilage organisms.</title>
        <authorList>
            <person name="Wambui J."/>
            <person name="Stephan R."/>
            <person name="Stevens M.J.A."/>
        </authorList>
    </citation>
    <scope>NUCLEOTIDE SEQUENCE [LARGE SCALE GENOMIC DNA]</scope>
    <source>
        <strain evidence="2 3">DSM 14204</strain>
    </source>
</reference>
<dbReference type="Pfam" id="PF02245">
    <property type="entry name" value="Pur_DNA_glyco"/>
    <property type="match status" value="1"/>
</dbReference>
<dbReference type="HAMAP" id="MF_00527">
    <property type="entry name" value="3MGH"/>
    <property type="match status" value="1"/>
</dbReference>
<proteinExistence type="inferred from homology"/>
<accession>A0ABS6BQ26</accession>
<dbReference type="InterPro" id="IPR003180">
    <property type="entry name" value="MPG"/>
</dbReference>
<dbReference type="Proteomes" id="UP000776252">
    <property type="component" value="Unassembled WGS sequence"/>
</dbReference>
<sequence>MKLTREFYARDTLQVARELLGKILVHKINGVKLSGKIVETEAYIGSIDKACHAYGGKHTPRVETLYGIPGIVYVYFIYGMYHCFNVITKEEGFPEGVLIRAIQPIDGLNEMANLRFNKEYNELTKAQIKNLTTGPSKLCIAMNINKENNEQDLCTSGLYIEESVDKEKIEIIEAKRIGINYAEEAAEFLWRFYIKDNIFVSVKERVLRYNKSEGK</sequence>